<feature type="domain" description="B box-type" evidence="23">
    <location>
        <begin position="96"/>
        <end position="137"/>
    </location>
</feature>
<feature type="domain" description="RING-type" evidence="22">
    <location>
        <begin position="21"/>
        <end position="61"/>
    </location>
</feature>
<evidence type="ECO:0000256" key="7">
    <source>
        <dbReference type="ARBA" id="ARBA00022553"/>
    </source>
</evidence>
<evidence type="ECO:0000256" key="12">
    <source>
        <dbReference type="ARBA" id="ARBA00022786"/>
    </source>
</evidence>
<dbReference type="PROSITE" id="PS50089">
    <property type="entry name" value="ZF_RING_2"/>
    <property type="match status" value="1"/>
</dbReference>
<comment type="subcellular location">
    <subcellularLocation>
        <location evidence="3">Cytoplasm</location>
    </subcellularLocation>
    <subcellularLocation>
        <location evidence="2">Nucleus</location>
    </subcellularLocation>
</comment>
<evidence type="ECO:0000256" key="20">
    <source>
        <dbReference type="PROSITE-ProRule" id="PRU00024"/>
    </source>
</evidence>
<keyword evidence="13" id="KW-0862">Zinc</keyword>
<dbReference type="OrthoDB" id="6105938at2759"/>
<dbReference type="FunFam" id="2.60.120.920:FF:000036">
    <property type="entry name" value="Tripartite motif-containing protein 35"/>
    <property type="match status" value="1"/>
</dbReference>
<evidence type="ECO:0000313" key="26">
    <source>
        <dbReference type="Proteomes" id="UP000700334"/>
    </source>
</evidence>
<dbReference type="InterPro" id="IPR000315">
    <property type="entry name" value="Znf_B-box"/>
</dbReference>
<keyword evidence="10" id="KW-0479">Metal-binding</keyword>
<dbReference type="GO" id="GO:0061630">
    <property type="term" value="F:ubiquitin protein ligase activity"/>
    <property type="evidence" value="ECO:0007669"/>
    <property type="project" value="UniProtKB-EC"/>
</dbReference>
<keyword evidence="16" id="KW-0539">Nucleus</keyword>
<evidence type="ECO:0000256" key="13">
    <source>
        <dbReference type="ARBA" id="ARBA00022833"/>
    </source>
</evidence>
<dbReference type="PROSITE" id="PS50188">
    <property type="entry name" value="B302_SPRY"/>
    <property type="match status" value="1"/>
</dbReference>
<dbReference type="GO" id="GO:0008270">
    <property type="term" value="F:zinc ion binding"/>
    <property type="evidence" value="ECO:0007669"/>
    <property type="project" value="UniProtKB-KW"/>
</dbReference>
<evidence type="ECO:0000256" key="9">
    <source>
        <dbReference type="ARBA" id="ARBA00022703"/>
    </source>
</evidence>
<dbReference type="PROSITE" id="PS50119">
    <property type="entry name" value="ZF_BBOX"/>
    <property type="match status" value="1"/>
</dbReference>
<feature type="coiled-coil region" evidence="21">
    <location>
        <begin position="386"/>
        <end position="420"/>
    </location>
</feature>
<dbReference type="Gene3D" id="2.60.120.920">
    <property type="match status" value="1"/>
</dbReference>
<dbReference type="Pfam" id="PF13445">
    <property type="entry name" value="zf-RING_UBOX"/>
    <property type="match status" value="1"/>
</dbReference>
<evidence type="ECO:0000256" key="1">
    <source>
        <dbReference type="ARBA" id="ARBA00000900"/>
    </source>
</evidence>
<protein>
    <recommendedName>
        <fullName evidence="19">E3 ubiquitin-protein ligase TRIM35</fullName>
        <ecNumber evidence="5">2.3.2.27</ecNumber>
    </recommendedName>
</protein>
<proteinExistence type="predicted"/>
<keyword evidence="8" id="KW-0808">Transferase</keyword>
<feature type="domain" description="B30.2/SPRY" evidence="24">
    <location>
        <begin position="460"/>
        <end position="663"/>
    </location>
</feature>
<dbReference type="Pfam" id="PF13765">
    <property type="entry name" value="PRY"/>
    <property type="match status" value="1"/>
</dbReference>
<dbReference type="Gene3D" id="3.30.40.10">
    <property type="entry name" value="Zinc/RING finger domain, C3HC4 (zinc finger)"/>
    <property type="match status" value="1"/>
</dbReference>
<dbReference type="InterPro" id="IPR003877">
    <property type="entry name" value="SPRY_dom"/>
</dbReference>
<evidence type="ECO:0000313" key="25">
    <source>
        <dbReference type="EMBL" id="KAG8508310.1"/>
    </source>
</evidence>
<keyword evidence="14" id="KW-0007">Acetylation</keyword>
<dbReference type="PANTHER" id="PTHR24103">
    <property type="entry name" value="E3 UBIQUITIN-PROTEIN LIGASE TRIM"/>
    <property type="match status" value="1"/>
</dbReference>
<dbReference type="CDD" id="cd16599">
    <property type="entry name" value="RING-HC_TRIM35_C-IV"/>
    <property type="match status" value="1"/>
</dbReference>
<evidence type="ECO:0000256" key="5">
    <source>
        <dbReference type="ARBA" id="ARBA00012483"/>
    </source>
</evidence>
<dbReference type="InterPro" id="IPR003879">
    <property type="entry name" value="Butyrophylin_SPRY"/>
</dbReference>
<evidence type="ECO:0000256" key="6">
    <source>
        <dbReference type="ARBA" id="ARBA00022490"/>
    </source>
</evidence>
<evidence type="ECO:0000256" key="10">
    <source>
        <dbReference type="ARBA" id="ARBA00022723"/>
    </source>
</evidence>
<dbReference type="InterPro" id="IPR050143">
    <property type="entry name" value="TRIM/RBCC"/>
</dbReference>
<dbReference type="InterPro" id="IPR027370">
    <property type="entry name" value="Znf-RING_euk"/>
</dbReference>
<dbReference type="SMART" id="SM00449">
    <property type="entry name" value="SPRY"/>
    <property type="match status" value="1"/>
</dbReference>
<evidence type="ECO:0000259" key="24">
    <source>
        <dbReference type="PROSITE" id="PS50188"/>
    </source>
</evidence>
<name>A0A8J6DHT7_GALPY</name>
<dbReference type="InterPro" id="IPR001841">
    <property type="entry name" value="Znf_RING"/>
</dbReference>
<keyword evidence="12" id="KW-0833">Ubl conjugation pathway</keyword>
<evidence type="ECO:0000256" key="15">
    <source>
        <dbReference type="ARBA" id="ARBA00023054"/>
    </source>
</evidence>
<keyword evidence="11 20" id="KW-0863">Zinc-finger</keyword>
<dbReference type="SMART" id="SM00184">
    <property type="entry name" value="RING"/>
    <property type="match status" value="1"/>
</dbReference>
<keyword evidence="7" id="KW-0597">Phosphoprotein</keyword>
<dbReference type="EMBL" id="JAGFMF010012046">
    <property type="protein sequence ID" value="KAG8508310.1"/>
    <property type="molecule type" value="Genomic_DNA"/>
</dbReference>
<dbReference type="EC" id="2.3.2.27" evidence="5"/>
<evidence type="ECO:0000256" key="19">
    <source>
        <dbReference type="ARBA" id="ARBA00073063"/>
    </source>
</evidence>
<dbReference type="FunFam" id="3.30.40.10:FF:000373">
    <property type="entry name" value="Tripartite motif-containing protein 35"/>
    <property type="match status" value="1"/>
</dbReference>
<dbReference type="Pfam" id="PF00622">
    <property type="entry name" value="SPRY"/>
    <property type="match status" value="1"/>
</dbReference>
<dbReference type="InterPro" id="IPR013320">
    <property type="entry name" value="ConA-like_dom_sf"/>
</dbReference>
<evidence type="ECO:0000256" key="8">
    <source>
        <dbReference type="ARBA" id="ARBA00022679"/>
    </source>
</evidence>
<keyword evidence="15 21" id="KW-0175">Coiled coil</keyword>
<keyword evidence="6" id="KW-0963">Cytoplasm</keyword>
<accession>A0A8J6DHT7</accession>
<comment type="catalytic activity">
    <reaction evidence="1">
        <text>S-ubiquitinyl-[E2 ubiquitin-conjugating enzyme]-L-cysteine + [acceptor protein]-L-lysine = [E2 ubiquitin-conjugating enzyme]-L-cysteine + N(6)-ubiquitinyl-[acceptor protein]-L-lysine.</text>
        <dbReference type="EC" id="2.3.2.27"/>
    </reaction>
</comment>
<dbReference type="Proteomes" id="UP000700334">
    <property type="component" value="Unassembled WGS sequence"/>
</dbReference>
<dbReference type="InterPro" id="IPR017907">
    <property type="entry name" value="Znf_RING_CS"/>
</dbReference>
<dbReference type="PRINTS" id="PR01407">
    <property type="entry name" value="BUTYPHLNCDUF"/>
</dbReference>
<evidence type="ECO:0000256" key="17">
    <source>
        <dbReference type="ARBA" id="ARBA00059140"/>
    </source>
</evidence>
<evidence type="ECO:0000256" key="2">
    <source>
        <dbReference type="ARBA" id="ARBA00004123"/>
    </source>
</evidence>
<evidence type="ECO:0000256" key="16">
    <source>
        <dbReference type="ARBA" id="ARBA00023242"/>
    </source>
</evidence>
<dbReference type="Gene3D" id="3.30.160.60">
    <property type="entry name" value="Classic Zinc Finger"/>
    <property type="match status" value="1"/>
</dbReference>
<dbReference type="AlphaFoldDB" id="A0A8J6DHT7"/>
<evidence type="ECO:0000259" key="22">
    <source>
        <dbReference type="PROSITE" id="PS50089"/>
    </source>
</evidence>
<dbReference type="SMART" id="SM00589">
    <property type="entry name" value="PRY"/>
    <property type="match status" value="1"/>
</dbReference>
<dbReference type="GO" id="GO:0006915">
    <property type="term" value="P:apoptotic process"/>
    <property type="evidence" value="ECO:0007669"/>
    <property type="project" value="UniProtKB-KW"/>
</dbReference>
<comment type="subunit">
    <text evidence="18">Interacts with PKM isoform M2, but not isoform M1; this interaction may compete with that between PKM and FGFR1, and hence reduces FGFR1-dependent tyrosine phosphorylation of PKM. Interacts with IRF7; this interaction promotes IRF7 proteasomal degradation. Interacts with TRAF3; this interaction promotes TRAF3 activation.</text>
</comment>
<dbReference type="InterPro" id="IPR006574">
    <property type="entry name" value="PRY"/>
</dbReference>
<comment type="function">
    <text evidence="17">E3 ubiquitin-protein ligase that participates in multiple biological processes including cell death, glucose metabolism, and in particular, the innate immune response. Mediates 'Lys-63'-linked polyubiquitination of TRAF3 thereby promoting type I interferon production via RIG-I signaling pathway. Can also catalyze 'Lys-48'-linked polyubiquitination and proteasomal degradation of viral proteins such as influenza virus PB2. Acts as a negative feedback regulator of TLR7- and TLR9-triggered signaling. Mechanistically, promotes the 'Lys-48'-linked ubiquitination of IRF7 and induces its degradation via a proteasome-dependent pathway. Reduces FGFR1-dependent tyrosine phosphorylation of PKM, inhibiting PKM-dependent lactate production, glucose metabolism, and cell growth.</text>
</comment>
<dbReference type="GO" id="GO:0005634">
    <property type="term" value="C:nucleus"/>
    <property type="evidence" value="ECO:0007669"/>
    <property type="project" value="UniProtKB-SubCell"/>
</dbReference>
<reference evidence="25" key="1">
    <citation type="journal article" date="2021" name="Evol. Appl.">
        <title>The genome of the Pyrenean desman and the effects of bottlenecks and inbreeding on the genomic landscape of an endangered species.</title>
        <authorList>
            <person name="Escoda L."/>
            <person name="Castresana J."/>
        </authorList>
    </citation>
    <scope>NUCLEOTIDE SEQUENCE</scope>
    <source>
        <strain evidence="25">IBE-C5619</strain>
    </source>
</reference>
<dbReference type="InterPro" id="IPR013083">
    <property type="entry name" value="Znf_RING/FYVE/PHD"/>
</dbReference>
<dbReference type="InterPro" id="IPR043136">
    <property type="entry name" value="B30.2/SPRY_sf"/>
</dbReference>
<keyword evidence="26" id="KW-1185">Reference proteome</keyword>
<keyword evidence="9" id="KW-0053">Apoptosis</keyword>
<evidence type="ECO:0000256" key="3">
    <source>
        <dbReference type="ARBA" id="ARBA00004496"/>
    </source>
</evidence>
<evidence type="ECO:0000256" key="11">
    <source>
        <dbReference type="ARBA" id="ARBA00022771"/>
    </source>
</evidence>
<sequence length="669" mass="75810">MEPGPAASPGPSRSFKEELLCAVCYDPFRDAVTLRCGHNFCRGCVTRCWEVQVAPTCPVCKDRAAAADLRTNHTLNNLVEKLLREEAEGARWTGHRSPRLCRLHRGQFNLFCLDDKELLCCSCQADPRHQGHRVQPVKDTAHDFRCQALTWESWSKCWAFRTRVPGPGSLGFIMTNPMEPESSRARPDWIQVDGKREAARRGPAPVDTYFCGSLATVDEDRAELKLDGEGPDKIRHRTTPLKLPLRGLRRKVRRDGVTVTPLMQAKCRNMEHALREKAKAFWAMRRSYEAIAKHNQNPRPVPGLCSPFPDSPVLAAGGHASAEQALLHGAGSSWVQRMRERLPLLSLSSSESWVEAAWLESRIRREFDKLREFLRAEEQAILDAMAEEARQKQLLAEEKMKRLAEDTEALAHEIERLQMEMKEDDVAFLMKHKSRKRRLFCTMEPEPVQPGMLIDICKYLDSLQYRVWRKMVASVESVPFSFDPNTAAGWLSVSDDLTSVTNHGYRVQVENPERFSSAPCLLGSRAFSQGSHAWEVDLGGLPSWRVGVVRARQDAGAEGHSHSCYHDTRAGFWYVCRTQGVEGDHCVTSDPATSPLVPAIPRRLRVELECEEGELSFYDAERHCHLYTFHARFGEVRPYFYLGGTRGDGPPEPLRICPLRVTVREELDS</sequence>
<organism evidence="25 26">
    <name type="scientific">Galemys pyrenaicus</name>
    <name type="common">Iberian desman</name>
    <name type="synonym">Pyrenean desman</name>
    <dbReference type="NCBI Taxonomy" id="202257"/>
    <lineage>
        <taxon>Eukaryota</taxon>
        <taxon>Metazoa</taxon>
        <taxon>Chordata</taxon>
        <taxon>Craniata</taxon>
        <taxon>Vertebrata</taxon>
        <taxon>Euteleostomi</taxon>
        <taxon>Mammalia</taxon>
        <taxon>Eutheria</taxon>
        <taxon>Laurasiatheria</taxon>
        <taxon>Eulipotyphla</taxon>
        <taxon>Talpidae</taxon>
        <taxon>Galemys</taxon>
    </lineage>
</organism>
<evidence type="ECO:0000259" key="23">
    <source>
        <dbReference type="PROSITE" id="PS50119"/>
    </source>
</evidence>
<dbReference type="PROSITE" id="PS00518">
    <property type="entry name" value="ZF_RING_1"/>
    <property type="match status" value="1"/>
</dbReference>
<dbReference type="SUPFAM" id="SSF57850">
    <property type="entry name" value="RING/U-box"/>
    <property type="match status" value="1"/>
</dbReference>
<gene>
    <name evidence="25" type="ORF">J0S82_011777</name>
</gene>
<dbReference type="SUPFAM" id="SSF49899">
    <property type="entry name" value="Concanavalin A-like lectins/glucanases"/>
    <property type="match status" value="1"/>
</dbReference>
<dbReference type="Pfam" id="PF00643">
    <property type="entry name" value="zf-B_box"/>
    <property type="match status" value="1"/>
</dbReference>
<evidence type="ECO:0000256" key="4">
    <source>
        <dbReference type="ARBA" id="ARBA00004906"/>
    </source>
</evidence>
<evidence type="ECO:0000256" key="18">
    <source>
        <dbReference type="ARBA" id="ARBA00065817"/>
    </source>
</evidence>
<comment type="caution">
    <text evidence="25">The sequence shown here is derived from an EMBL/GenBank/DDBJ whole genome shotgun (WGS) entry which is preliminary data.</text>
</comment>
<dbReference type="GO" id="GO:0005737">
    <property type="term" value="C:cytoplasm"/>
    <property type="evidence" value="ECO:0007669"/>
    <property type="project" value="UniProtKB-SubCell"/>
</dbReference>
<dbReference type="SUPFAM" id="SSF57845">
    <property type="entry name" value="B-box zinc-binding domain"/>
    <property type="match status" value="1"/>
</dbReference>
<comment type="pathway">
    <text evidence="4">Protein modification; protein ubiquitination.</text>
</comment>
<dbReference type="InterPro" id="IPR001870">
    <property type="entry name" value="B30.2/SPRY"/>
</dbReference>
<dbReference type="SMART" id="SM00336">
    <property type="entry name" value="BBOX"/>
    <property type="match status" value="1"/>
</dbReference>
<evidence type="ECO:0000256" key="21">
    <source>
        <dbReference type="SAM" id="Coils"/>
    </source>
</evidence>
<evidence type="ECO:0000256" key="14">
    <source>
        <dbReference type="ARBA" id="ARBA00022990"/>
    </source>
</evidence>